<accession>A0AAU7W3W6</accession>
<feature type="transmembrane region" description="Helical" evidence="1">
    <location>
        <begin position="403"/>
        <end position="421"/>
    </location>
</feature>
<feature type="transmembrane region" description="Helical" evidence="1">
    <location>
        <begin position="313"/>
        <end position="335"/>
    </location>
</feature>
<proteinExistence type="predicted"/>
<feature type="transmembrane region" description="Helical" evidence="1">
    <location>
        <begin position="209"/>
        <end position="231"/>
    </location>
</feature>
<feature type="transmembrane region" description="Helical" evidence="1">
    <location>
        <begin position="380"/>
        <end position="396"/>
    </location>
</feature>
<feature type="transmembrane region" description="Helical" evidence="1">
    <location>
        <begin position="149"/>
        <end position="169"/>
    </location>
</feature>
<feature type="transmembrane region" description="Helical" evidence="1">
    <location>
        <begin position="347"/>
        <end position="368"/>
    </location>
</feature>
<dbReference type="EMBL" id="CP158374">
    <property type="protein sequence ID" value="XBX81297.1"/>
    <property type="molecule type" value="Genomic_DNA"/>
</dbReference>
<dbReference type="RefSeq" id="WP_350347319.1">
    <property type="nucleotide sequence ID" value="NZ_CP158374.1"/>
</dbReference>
<name>A0AAU7W3W6_9MICO</name>
<protein>
    <submittedName>
        <fullName evidence="2">Glycosyltransferase family 39 protein</fullName>
        <ecNumber evidence="2">2.4.-.-</ecNumber>
    </submittedName>
</protein>
<keyword evidence="2" id="KW-0328">Glycosyltransferase</keyword>
<evidence type="ECO:0000313" key="2">
    <source>
        <dbReference type="EMBL" id="XBX81297.1"/>
    </source>
</evidence>
<dbReference type="AlphaFoldDB" id="A0AAU7W3W6"/>
<dbReference type="EC" id="2.4.-.-" evidence="2"/>
<keyword evidence="2" id="KW-0808">Transferase</keyword>
<keyword evidence="1" id="KW-0472">Membrane</keyword>
<reference evidence="2" key="1">
    <citation type="submission" date="2024-05" db="EMBL/GenBank/DDBJ databases">
        <authorList>
            <person name="Yu L."/>
        </authorList>
    </citation>
    <scope>NUCLEOTIDE SEQUENCE</scope>
    <source>
        <strain evidence="2">G08B096</strain>
    </source>
</reference>
<keyword evidence="1" id="KW-1133">Transmembrane helix</keyword>
<gene>
    <name evidence="2" type="ORF">ABIQ69_11820</name>
</gene>
<evidence type="ECO:0000256" key="1">
    <source>
        <dbReference type="SAM" id="Phobius"/>
    </source>
</evidence>
<dbReference type="GO" id="GO:0016757">
    <property type="term" value="F:glycosyltransferase activity"/>
    <property type="evidence" value="ECO:0007669"/>
    <property type="project" value="UniProtKB-KW"/>
</dbReference>
<feature type="transmembrane region" description="Helical" evidence="1">
    <location>
        <begin position="126"/>
        <end position="143"/>
    </location>
</feature>
<feature type="transmembrane region" description="Helical" evidence="1">
    <location>
        <begin position="252"/>
        <end position="271"/>
    </location>
</feature>
<sequence length="422" mass="44743">MLLVVASLLVGIVHVPQHQSLSPIDEYVYVDYYDKVLQQGVVREGEEVGDYARRELGCRGLRILLPVPDDRCTTASTILDDDSRFPMGGITSADIYTPLYFAITRALAEPLILTGLIDSPTQAGRFMGALWLAGAALLLYLALRRLRVSPWIGGGATLLVVGSLPAYWYTTYLSTDAPTMLAGALLLYLAIRFVQGASAGWWLVGAAPVVVWLKFQNFAAVGAIALALLFLALSRAVGAGGWREFRRDRRTLVALGMVLSAVSAQLLWLGIRSMLSLHIYSDQGTAQPLTGDTLLGLVFRYLVGAGQGVGGPAGAAILVSGIATWVGVVGVVGLAAVSRSSSSSASLAYGTLAMALVLGPLLAVMVKVTTGDYFPLPERYGLSLYPLFVACATLLVRERRASSVVLAGLGAVSYTALLFIGE</sequence>
<organism evidence="2">
    <name type="scientific">Agromyces sp. G08B096</name>
    <dbReference type="NCBI Taxonomy" id="3156399"/>
    <lineage>
        <taxon>Bacteria</taxon>
        <taxon>Bacillati</taxon>
        <taxon>Actinomycetota</taxon>
        <taxon>Actinomycetes</taxon>
        <taxon>Micrococcales</taxon>
        <taxon>Microbacteriaceae</taxon>
        <taxon>Agromyces</taxon>
    </lineage>
</organism>
<keyword evidence="1" id="KW-0812">Transmembrane</keyword>